<keyword evidence="8" id="KW-1185">Reference proteome</keyword>
<evidence type="ECO:0000256" key="6">
    <source>
        <dbReference type="SAM" id="Phobius"/>
    </source>
</evidence>
<feature type="region of interest" description="Disordered" evidence="5">
    <location>
        <begin position="272"/>
        <end position="297"/>
    </location>
</feature>
<evidence type="ECO:0008006" key="9">
    <source>
        <dbReference type="Google" id="ProtNLM"/>
    </source>
</evidence>
<feature type="transmembrane region" description="Helical" evidence="6">
    <location>
        <begin position="77"/>
        <end position="99"/>
    </location>
</feature>
<keyword evidence="3 6" id="KW-1133">Transmembrane helix</keyword>
<sequence>MRDVTANGGPVKKVLIDIQRVVQQRHANVFSNHHLLTFQVLLALSAVGRVLSLSSTLFAFLSLTSIGFYSLQLVKHFAVVQVITYAVVSLLSLFAYIFFGHIGLLYSEPMAGLLPVDMAMMVLLKQFLPDSIVLTTPFGRLKYTHLPLTMASLLTVAAVIRLVHPIAALQSFVAMQISWTYLRFIQPHSLDATIGDPSEHFSWASLFPSATRPAMAIIGKLFHRTLVRLGLFRRKIRIVDVSKVGGNNENLPSFEDPERDVERRKRLALQALKEGLSRRDGPESPPPTAIDVDVMTE</sequence>
<dbReference type="PANTHER" id="PTHR13377:SF3">
    <property type="entry name" value="TRANSMEMBRANE PROTEIN 115"/>
    <property type="match status" value="1"/>
</dbReference>
<keyword evidence="4 6" id="KW-0472">Membrane</keyword>
<comment type="subcellular location">
    <subcellularLocation>
        <location evidence="1">Membrane</location>
        <topology evidence="1">Multi-pass membrane protein</topology>
    </subcellularLocation>
</comment>
<dbReference type="GO" id="GO:0005794">
    <property type="term" value="C:Golgi apparatus"/>
    <property type="evidence" value="ECO:0007669"/>
    <property type="project" value="TreeGrafter"/>
</dbReference>
<protein>
    <recommendedName>
        <fullName evidence="9">Transmembrane protein 115</fullName>
    </recommendedName>
</protein>
<reference evidence="7" key="1">
    <citation type="submission" date="2023-06" db="EMBL/GenBank/DDBJ databases">
        <authorList>
            <person name="Delattre M."/>
        </authorList>
    </citation>
    <scope>NUCLEOTIDE SEQUENCE</scope>
    <source>
        <strain evidence="7">AF72</strain>
    </source>
</reference>
<evidence type="ECO:0000256" key="2">
    <source>
        <dbReference type="ARBA" id="ARBA00022692"/>
    </source>
</evidence>
<evidence type="ECO:0000256" key="4">
    <source>
        <dbReference type="ARBA" id="ARBA00023136"/>
    </source>
</evidence>
<evidence type="ECO:0000313" key="7">
    <source>
        <dbReference type="EMBL" id="CAJ0572866.1"/>
    </source>
</evidence>
<evidence type="ECO:0000313" key="8">
    <source>
        <dbReference type="Proteomes" id="UP001177023"/>
    </source>
</evidence>
<evidence type="ECO:0000256" key="3">
    <source>
        <dbReference type="ARBA" id="ARBA00022989"/>
    </source>
</evidence>
<comment type="caution">
    <text evidence="7">The sequence shown here is derived from an EMBL/GenBank/DDBJ whole genome shotgun (WGS) entry which is preliminary data.</text>
</comment>
<keyword evidence="2 6" id="KW-0812">Transmembrane</keyword>
<dbReference type="GO" id="GO:0016020">
    <property type="term" value="C:membrane"/>
    <property type="evidence" value="ECO:0007669"/>
    <property type="project" value="UniProtKB-SubCell"/>
</dbReference>
<dbReference type="PANTHER" id="PTHR13377">
    <property type="entry name" value="PLACENTAL PROTEIN 6"/>
    <property type="match status" value="1"/>
</dbReference>
<dbReference type="GO" id="GO:0006890">
    <property type="term" value="P:retrograde vesicle-mediated transport, Golgi to endoplasmic reticulum"/>
    <property type="evidence" value="ECO:0007669"/>
    <property type="project" value="InterPro"/>
</dbReference>
<dbReference type="Proteomes" id="UP001177023">
    <property type="component" value="Unassembled WGS sequence"/>
</dbReference>
<organism evidence="7 8">
    <name type="scientific">Mesorhabditis spiculigera</name>
    <dbReference type="NCBI Taxonomy" id="96644"/>
    <lineage>
        <taxon>Eukaryota</taxon>
        <taxon>Metazoa</taxon>
        <taxon>Ecdysozoa</taxon>
        <taxon>Nematoda</taxon>
        <taxon>Chromadorea</taxon>
        <taxon>Rhabditida</taxon>
        <taxon>Rhabditina</taxon>
        <taxon>Rhabditomorpha</taxon>
        <taxon>Rhabditoidea</taxon>
        <taxon>Rhabditidae</taxon>
        <taxon>Mesorhabditinae</taxon>
        <taxon>Mesorhabditis</taxon>
    </lineage>
</organism>
<proteinExistence type="predicted"/>
<feature type="non-terminal residue" evidence="7">
    <location>
        <position position="297"/>
    </location>
</feature>
<feature type="transmembrane region" description="Helical" evidence="6">
    <location>
        <begin position="50"/>
        <end position="71"/>
    </location>
</feature>
<dbReference type="AlphaFoldDB" id="A0AA36CPF5"/>
<accession>A0AA36CPF5</accession>
<evidence type="ECO:0000256" key="1">
    <source>
        <dbReference type="ARBA" id="ARBA00004141"/>
    </source>
</evidence>
<gene>
    <name evidence="7" type="ORF">MSPICULIGERA_LOCUS11242</name>
</gene>
<evidence type="ECO:0000256" key="5">
    <source>
        <dbReference type="SAM" id="MobiDB-lite"/>
    </source>
</evidence>
<dbReference type="InterPro" id="IPR013861">
    <property type="entry name" value="TMEM115/Pdh1/Rbl19"/>
</dbReference>
<dbReference type="EMBL" id="CATQJA010002608">
    <property type="protein sequence ID" value="CAJ0572866.1"/>
    <property type="molecule type" value="Genomic_DNA"/>
</dbReference>
<name>A0AA36CPF5_9BILA</name>